<keyword evidence="3" id="KW-1185">Reference proteome</keyword>
<sequence length="130" mass="14504">MKKLAKLAVISASLSIALLSSSAYANDILGTGEDYNFSGYGSYIHDRTATTAYLWAYTEGEGADRNKVRVESDFYMNGSLVKSTGANRVTYIDLDYDAKATRINSLKVTSNQYVYNKVNEYKRKTSQDSY</sequence>
<proteinExistence type="predicted"/>
<feature type="signal peptide" evidence="1">
    <location>
        <begin position="1"/>
        <end position="25"/>
    </location>
</feature>
<evidence type="ECO:0000256" key="1">
    <source>
        <dbReference type="SAM" id="SignalP"/>
    </source>
</evidence>
<feature type="chain" id="PRO_5018118262" evidence="1">
    <location>
        <begin position="26"/>
        <end position="130"/>
    </location>
</feature>
<dbReference type="RefSeq" id="WP_148038736.1">
    <property type="nucleotide sequence ID" value="NZ_CBCSBE010000005.1"/>
</dbReference>
<dbReference type="OrthoDB" id="2476464at2"/>
<reference evidence="2 3" key="1">
    <citation type="submission" date="2018-10" db="EMBL/GenBank/DDBJ databases">
        <title>Phylogenomics of Brevibacillus.</title>
        <authorList>
            <person name="Dunlap C."/>
        </authorList>
    </citation>
    <scope>NUCLEOTIDE SEQUENCE [LARGE SCALE GENOMIC DNA]</scope>
    <source>
        <strain evidence="2 3">JCM 12215</strain>
    </source>
</reference>
<name>A0A3M8CHJ7_9BACL</name>
<protein>
    <submittedName>
        <fullName evidence="2">Uncharacterized protein</fullName>
    </submittedName>
</protein>
<keyword evidence="1" id="KW-0732">Signal</keyword>
<dbReference type="EMBL" id="RHHR01000013">
    <property type="protein sequence ID" value="RNB74807.1"/>
    <property type="molecule type" value="Genomic_DNA"/>
</dbReference>
<organism evidence="2 3">
    <name type="scientific">Brevibacillus invocatus</name>
    <dbReference type="NCBI Taxonomy" id="173959"/>
    <lineage>
        <taxon>Bacteria</taxon>
        <taxon>Bacillati</taxon>
        <taxon>Bacillota</taxon>
        <taxon>Bacilli</taxon>
        <taxon>Bacillales</taxon>
        <taxon>Paenibacillaceae</taxon>
        <taxon>Brevibacillus</taxon>
    </lineage>
</organism>
<accession>A0A3M8CHJ7</accession>
<comment type="caution">
    <text evidence="2">The sequence shown here is derived from an EMBL/GenBank/DDBJ whole genome shotgun (WGS) entry which is preliminary data.</text>
</comment>
<dbReference type="Proteomes" id="UP000282028">
    <property type="component" value="Unassembled WGS sequence"/>
</dbReference>
<evidence type="ECO:0000313" key="3">
    <source>
        <dbReference type="Proteomes" id="UP000282028"/>
    </source>
</evidence>
<evidence type="ECO:0000313" key="2">
    <source>
        <dbReference type="EMBL" id="RNB74807.1"/>
    </source>
</evidence>
<gene>
    <name evidence="2" type="ORF">EDM52_08760</name>
</gene>
<dbReference type="AlphaFoldDB" id="A0A3M8CHJ7"/>